<dbReference type="InterPro" id="IPR001938">
    <property type="entry name" value="Thaumatin"/>
</dbReference>
<keyword evidence="2" id="KW-1185">Reference proteome</keyword>
<evidence type="ECO:0000313" key="1">
    <source>
        <dbReference type="EMBL" id="KAF3590512.1"/>
    </source>
</evidence>
<gene>
    <name evidence="1" type="ORF">DY000_02020877</name>
</gene>
<dbReference type="Proteomes" id="UP000266723">
    <property type="component" value="Unassembled WGS sequence"/>
</dbReference>
<evidence type="ECO:0000313" key="2">
    <source>
        <dbReference type="Proteomes" id="UP000266723"/>
    </source>
</evidence>
<dbReference type="PROSITE" id="PS51367">
    <property type="entry name" value="THAUMATIN_2"/>
    <property type="match status" value="1"/>
</dbReference>
<proteinExistence type="predicted"/>
<organism evidence="1 2">
    <name type="scientific">Brassica cretica</name>
    <name type="common">Mustard</name>
    <dbReference type="NCBI Taxonomy" id="69181"/>
    <lineage>
        <taxon>Eukaryota</taxon>
        <taxon>Viridiplantae</taxon>
        <taxon>Streptophyta</taxon>
        <taxon>Embryophyta</taxon>
        <taxon>Tracheophyta</taxon>
        <taxon>Spermatophyta</taxon>
        <taxon>Magnoliopsida</taxon>
        <taxon>eudicotyledons</taxon>
        <taxon>Gunneridae</taxon>
        <taxon>Pentapetalae</taxon>
        <taxon>rosids</taxon>
        <taxon>malvids</taxon>
        <taxon>Brassicales</taxon>
        <taxon>Brassicaceae</taxon>
        <taxon>Brassiceae</taxon>
        <taxon>Brassica</taxon>
    </lineage>
</organism>
<protein>
    <recommendedName>
        <fullName evidence="3">Thaumatin-like protein</fullName>
    </recommendedName>
</protein>
<dbReference type="PANTHER" id="PTHR31048">
    <property type="entry name" value="OS03G0233200 PROTEIN"/>
    <property type="match status" value="1"/>
</dbReference>
<comment type="caution">
    <text evidence="1">The sequence shown here is derived from an EMBL/GenBank/DDBJ whole genome shotgun (WGS) entry which is preliminary data.</text>
</comment>
<sequence>MMVVPRGGANGVGKCNATGCAADLNGVCPAQLKVTVDAVAVACKSACEAFGTPEYCCSGAFGTPDKCKPSEYSAFFKKACPTAYSYAYDDGTSTFTCSGADYIITFCPPPRAGPSNNTRKWSGSPKPEAVNVSAAASPAASPTFSVAFILSVLAVAVSWVGSELW</sequence>
<dbReference type="Gene3D" id="2.60.110.10">
    <property type="entry name" value="Thaumatin"/>
    <property type="match status" value="1"/>
</dbReference>
<evidence type="ECO:0008006" key="3">
    <source>
        <dbReference type="Google" id="ProtNLM"/>
    </source>
</evidence>
<dbReference type="SUPFAM" id="SSF49870">
    <property type="entry name" value="Osmotin, thaumatin-like protein"/>
    <property type="match status" value="1"/>
</dbReference>
<dbReference type="Pfam" id="PF00314">
    <property type="entry name" value="Thaumatin"/>
    <property type="match status" value="1"/>
</dbReference>
<accession>A0ABQ7E158</accession>
<dbReference type="SMART" id="SM00205">
    <property type="entry name" value="THN"/>
    <property type="match status" value="1"/>
</dbReference>
<name>A0ABQ7E158_BRACR</name>
<dbReference type="EMBL" id="QGKV02000299">
    <property type="protein sequence ID" value="KAF3590512.1"/>
    <property type="molecule type" value="Genomic_DNA"/>
</dbReference>
<dbReference type="InterPro" id="IPR037176">
    <property type="entry name" value="Osmotin/thaumatin-like_sf"/>
</dbReference>
<reference evidence="1 2" key="1">
    <citation type="journal article" date="2020" name="BMC Genomics">
        <title>Intraspecific diversification of the crop wild relative Brassica cretica Lam. using demographic model selection.</title>
        <authorList>
            <person name="Kioukis A."/>
            <person name="Michalopoulou V.A."/>
            <person name="Briers L."/>
            <person name="Pirintsos S."/>
            <person name="Studholme D.J."/>
            <person name="Pavlidis P."/>
            <person name="Sarris P.F."/>
        </authorList>
    </citation>
    <scope>NUCLEOTIDE SEQUENCE [LARGE SCALE GENOMIC DNA]</scope>
    <source>
        <strain evidence="2">cv. PFS-1207/04</strain>
    </source>
</reference>